<accession>A0A146KDV2</accession>
<name>A0A146KDV2_9EUKA</name>
<evidence type="ECO:0000313" key="1">
    <source>
        <dbReference type="EMBL" id="JAP94094.1"/>
    </source>
</evidence>
<reference evidence="1" key="1">
    <citation type="submission" date="2015-07" db="EMBL/GenBank/DDBJ databases">
        <title>Adaptation to a free-living lifestyle via gene acquisitions in the diplomonad Trepomonas sp. PC1.</title>
        <authorList>
            <person name="Xu F."/>
            <person name="Jerlstrom-Hultqvist J."/>
            <person name="Kolisko M."/>
            <person name="Simpson A.G.B."/>
            <person name="Roger A.J."/>
            <person name="Svard S.G."/>
            <person name="Andersson J.O."/>
        </authorList>
    </citation>
    <scope>NUCLEOTIDE SEQUENCE</scope>
    <source>
        <strain evidence="1">PC1</strain>
    </source>
</reference>
<feature type="non-terminal residue" evidence="1">
    <location>
        <position position="1"/>
    </location>
</feature>
<sequence>LTINIDCNADAIYNEQSGICECQLANTYYTEEGTCVSCSPARVNIANNQCECLIQYQEFDYTSNTCKCQQNAFSYNNKCYVCPEGILLNSEKTSCDCKYDPISRECCSGQLKFYYNSKCSQCPTGATSFDNLVCDCGSSIPFNQTVGTCDCADSAQFYYDQVCYSCENGSVINQISSQCLCGESKIYDVSSRLCVCNSNSFISGSICVSCPAYSTASGETCHCTNESYVYLNNSCVCIQQYFQYGQTCLECSVLNATLNEVCECPSNEVLDAGIPACVCGANLVRTSSYQCHPCPTNSLLSANKKTCICQSKMTFNYDQMSCGCDSSSVLGPNGCQKCPQNSIKSEQTCFCSEQTNYNLAKNYCECQENQFIAVFNPIQCQNCPVNSISSSNFINCICNAQSAHFINQQCIECPIHSKFDTEQQKCVCEPGTIEQDNLCYCQDKSWYAGVCQDCPVRSASNGYECVCNDGYVQSYYGCIRPQQDNMYKGQVDQMRTLAFPGGQICYYKHTLHYGEFVDQNLNYTACPENSVNVMFLEHQRMWDNSFEVDFYFANQSFSGILFNYVENLLIRNLKLKFQVFGSIKHFTLVNSAAKYLEVLHSSINIAFDEPFEQFHGLVVKADKVYANVLKFYIYANCSQAYLLLMNVYQNATLYNADLVFNTTNQMSLFQSVETHLNIQNVSLKGNATTSAFVFESAGQNSGIEVKIGNFSYKGNSTVEAVIGKHLYGDLSAENVEIVGVSVNKVVVAKGYSTNECGVKNWVVKEWNEVVVGFIDDVCSKQ</sequence>
<proteinExistence type="predicted"/>
<protein>
    <submittedName>
        <fullName evidence="1">Uncharacterized protein</fullName>
    </submittedName>
</protein>
<dbReference type="EMBL" id="GDID01002512">
    <property type="protein sequence ID" value="JAP94094.1"/>
    <property type="molecule type" value="Transcribed_RNA"/>
</dbReference>
<dbReference type="AlphaFoldDB" id="A0A146KDV2"/>
<organism evidence="1">
    <name type="scientific">Trepomonas sp. PC1</name>
    <dbReference type="NCBI Taxonomy" id="1076344"/>
    <lineage>
        <taxon>Eukaryota</taxon>
        <taxon>Metamonada</taxon>
        <taxon>Diplomonadida</taxon>
        <taxon>Hexamitidae</taxon>
        <taxon>Hexamitinae</taxon>
        <taxon>Trepomonas</taxon>
    </lineage>
</organism>
<gene>
    <name evidence="1" type="ORF">TPC1_13374</name>
</gene>